<dbReference type="Proteomes" id="UP000253509">
    <property type="component" value="Unassembled WGS sequence"/>
</dbReference>
<gene>
    <name evidence="5" type="ORF">DFO65_10451</name>
</gene>
<name>A0A366IM33_9MICO</name>
<feature type="domain" description="MoaB/Mog" evidence="4">
    <location>
        <begin position="47"/>
        <end position="194"/>
    </location>
</feature>
<dbReference type="PANTHER" id="PTHR43764:SF1">
    <property type="entry name" value="MOLYBDOPTERIN MOLYBDOTRANSFERASE"/>
    <property type="match status" value="1"/>
</dbReference>
<reference evidence="5 6" key="1">
    <citation type="submission" date="2018-06" db="EMBL/GenBank/DDBJ databases">
        <title>Freshwater and sediment microbial communities from various areas in North America, analyzing microbe dynamics in response to fracking.</title>
        <authorList>
            <person name="Lamendella R."/>
        </authorList>
    </citation>
    <scope>NUCLEOTIDE SEQUENCE [LARGE SCALE GENOMIC DNA]</scope>
    <source>
        <strain evidence="5 6">3b_TX</strain>
    </source>
</reference>
<evidence type="ECO:0000313" key="5">
    <source>
        <dbReference type="EMBL" id="RBP72096.1"/>
    </source>
</evidence>
<dbReference type="SMART" id="SM00852">
    <property type="entry name" value="MoCF_biosynth"/>
    <property type="match status" value="1"/>
</dbReference>
<accession>A0A366IM33</accession>
<dbReference type="CDD" id="cd00886">
    <property type="entry name" value="MogA_MoaB"/>
    <property type="match status" value="1"/>
</dbReference>
<dbReference type="SUPFAM" id="SSF53218">
    <property type="entry name" value="Molybdenum cofactor biosynthesis proteins"/>
    <property type="match status" value="1"/>
</dbReference>
<dbReference type="InterPro" id="IPR001453">
    <property type="entry name" value="MoaB/Mog_dom"/>
</dbReference>
<evidence type="ECO:0000313" key="6">
    <source>
        <dbReference type="Proteomes" id="UP000253509"/>
    </source>
</evidence>
<dbReference type="Pfam" id="PF00994">
    <property type="entry name" value="MoCF_biosynth"/>
    <property type="match status" value="1"/>
</dbReference>
<dbReference type="GO" id="GO:0016779">
    <property type="term" value="F:nucleotidyltransferase activity"/>
    <property type="evidence" value="ECO:0007669"/>
    <property type="project" value="UniProtKB-KW"/>
</dbReference>
<dbReference type="EMBL" id="QNSB01000004">
    <property type="protein sequence ID" value="RBP72096.1"/>
    <property type="molecule type" value="Genomic_DNA"/>
</dbReference>
<comment type="caution">
    <text evidence="5">The sequence shown here is derived from an EMBL/GenBank/DDBJ whole genome shotgun (WGS) entry which is preliminary data.</text>
</comment>
<keyword evidence="6" id="KW-1185">Reference proteome</keyword>
<dbReference type="InterPro" id="IPR051920">
    <property type="entry name" value="MPT_Adenylyltrnsfr/MoaC-Rel"/>
</dbReference>
<dbReference type="PANTHER" id="PTHR43764">
    <property type="entry name" value="MOLYBDENUM COFACTOR BIOSYNTHESIS"/>
    <property type="match status" value="1"/>
</dbReference>
<organism evidence="5 6">
    <name type="scientific">Brevibacterium celere</name>
    <dbReference type="NCBI Taxonomy" id="225845"/>
    <lineage>
        <taxon>Bacteria</taxon>
        <taxon>Bacillati</taxon>
        <taxon>Actinomycetota</taxon>
        <taxon>Actinomycetes</taxon>
        <taxon>Micrococcales</taxon>
        <taxon>Brevibacteriaceae</taxon>
        <taxon>Brevibacterium</taxon>
    </lineage>
</organism>
<proteinExistence type="predicted"/>
<evidence type="ECO:0000259" key="4">
    <source>
        <dbReference type="SMART" id="SM00852"/>
    </source>
</evidence>
<evidence type="ECO:0000256" key="2">
    <source>
        <dbReference type="ARBA" id="ARBA00023150"/>
    </source>
</evidence>
<feature type="region of interest" description="Disordered" evidence="3">
    <location>
        <begin position="1"/>
        <end position="38"/>
    </location>
</feature>
<feature type="compositionally biased region" description="Low complexity" evidence="3">
    <location>
        <begin position="16"/>
        <end position="36"/>
    </location>
</feature>
<comment type="pathway">
    <text evidence="1">Cofactor biosynthesis; molybdopterin biosynthesis.</text>
</comment>
<keyword evidence="5" id="KW-0808">Transferase</keyword>
<evidence type="ECO:0000256" key="3">
    <source>
        <dbReference type="SAM" id="MobiDB-lite"/>
    </source>
</evidence>
<dbReference type="GO" id="GO:0006777">
    <property type="term" value="P:Mo-molybdopterin cofactor biosynthetic process"/>
    <property type="evidence" value="ECO:0007669"/>
    <property type="project" value="UniProtKB-KW"/>
</dbReference>
<keyword evidence="5" id="KW-0548">Nucleotidyltransferase</keyword>
<dbReference type="Gene3D" id="3.40.980.10">
    <property type="entry name" value="MoaB/Mog-like domain"/>
    <property type="match status" value="1"/>
</dbReference>
<dbReference type="AlphaFoldDB" id="A0A366IM33"/>
<keyword evidence="2" id="KW-0501">Molybdenum cofactor biosynthesis</keyword>
<sequence>MNMVTSENAVTDRAHAQTASSPAASSPQAQGVPASADGRLGTGRGAAVIIASTSAARGEAADTTGPILVDWLRSRGYDCPDAIVVRDGEPVGQALRSLLIDTPEDRRPRIVVTSGGTGLAPDDRTPEFTAELLERQSPGLVYAMWRKGLESTASAVMSRGVAGVRGRTFVVNFPGSKGGVRDGIAVIDELLEHIQTSIEDTTDHGPRV</sequence>
<evidence type="ECO:0000256" key="1">
    <source>
        <dbReference type="ARBA" id="ARBA00005046"/>
    </source>
</evidence>
<protein>
    <submittedName>
        <fullName evidence="5">Molybdopterin adenylyltransferase</fullName>
    </submittedName>
</protein>
<dbReference type="InterPro" id="IPR036425">
    <property type="entry name" value="MoaB/Mog-like_dom_sf"/>
</dbReference>